<proteinExistence type="predicted"/>
<name>A0ABP8UY09_9GAMM</name>
<dbReference type="Pfam" id="PF01156">
    <property type="entry name" value="IU_nuc_hydro"/>
    <property type="match status" value="1"/>
</dbReference>
<evidence type="ECO:0000313" key="4">
    <source>
        <dbReference type="EMBL" id="GAA4648776.1"/>
    </source>
</evidence>
<dbReference type="InterPro" id="IPR023186">
    <property type="entry name" value="IUNH"/>
</dbReference>
<comment type="caution">
    <text evidence="4">The sequence shown here is derived from an EMBL/GenBank/DDBJ whole genome shotgun (WGS) entry which is preliminary data.</text>
</comment>
<gene>
    <name evidence="4" type="primary">rihA</name>
    <name evidence="4" type="ORF">GCM10023116_10490</name>
</gene>
<feature type="domain" description="Inosine/uridine-preferring nucleoside hydrolase" evidence="3">
    <location>
        <begin position="5"/>
        <end position="298"/>
    </location>
</feature>
<dbReference type="GO" id="GO:0016787">
    <property type="term" value="F:hydrolase activity"/>
    <property type="evidence" value="ECO:0007669"/>
    <property type="project" value="UniProtKB-KW"/>
</dbReference>
<dbReference type="Proteomes" id="UP001500604">
    <property type="component" value="Unassembled WGS sequence"/>
</dbReference>
<keyword evidence="1 4" id="KW-0378">Hydrolase</keyword>
<dbReference type="Gene3D" id="3.90.245.10">
    <property type="entry name" value="Ribonucleoside hydrolase-like"/>
    <property type="match status" value="1"/>
</dbReference>
<dbReference type="InterPro" id="IPR036452">
    <property type="entry name" value="Ribo_hydro-like"/>
</dbReference>
<reference evidence="5" key="1">
    <citation type="journal article" date="2019" name="Int. J. Syst. Evol. Microbiol.">
        <title>The Global Catalogue of Microorganisms (GCM) 10K type strain sequencing project: providing services to taxonomists for standard genome sequencing and annotation.</title>
        <authorList>
            <consortium name="The Broad Institute Genomics Platform"/>
            <consortium name="The Broad Institute Genome Sequencing Center for Infectious Disease"/>
            <person name="Wu L."/>
            <person name="Ma J."/>
        </authorList>
    </citation>
    <scope>NUCLEOTIDE SEQUENCE [LARGE SCALE GENOMIC DNA]</scope>
    <source>
        <strain evidence="5">JCM 17805</strain>
    </source>
</reference>
<dbReference type="PANTHER" id="PTHR12304">
    <property type="entry name" value="INOSINE-URIDINE PREFERRING NUCLEOSIDE HYDROLASE"/>
    <property type="match status" value="1"/>
</dbReference>
<dbReference type="InterPro" id="IPR001910">
    <property type="entry name" value="Inosine/uridine_hydrolase_dom"/>
</dbReference>
<dbReference type="EMBL" id="BAABFL010000103">
    <property type="protein sequence ID" value="GAA4648776.1"/>
    <property type="molecule type" value="Genomic_DNA"/>
</dbReference>
<evidence type="ECO:0000256" key="1">
    <source>
        <dbReference type="ARBA" id="ARBA00022801"/>
    </source>
</evidence>
<evidence type="ECO:0000256" key="2">
    <source>
        <dbReference type="ARBA" id="ARBA00023295"/>
    </source>
</evidence>
<accession>A0ABP8UY09</accession>
<evidence type="ECO:0000313" key="5">
    <source>
        <dbReference type="Proteomes" id="UP001500604"/>
    </source>
</evidence>
<organism evidence="4 5">
    <name type="scientific">Kistimonas scapharcae</name>
    <dbReference type="NCBI Taxonomy" id="1036133"/>
    <lineage>
        <taxon>Bacteria</taxon>
        <taxon>Pseudomonadati</taxon>
        <taxon>Pseudomonadota</taxon>
        <taxon>Gammaproteobacteria</taxon>
        <taxon>Oceanospirillales</taxon>
        <taxon>Endozoicomonadaceae</taxon>
        <taxon>Kistimonas</taxon>
    </lineage>
</organism>
<protein>
    <submittedName>
        <fullName evidence="4">Pyrimidine-specific ribonucleoside hydrolase RihA</fullName>
    </submittedName>
</protein>
<keyword evidence="5" id="KW-1185">Reference proteome</keyword>
<sequence>MRCPIIIDCDPGHDDALALLLAGASEELELLGVTVVAGNQTIDKTLYNALRVLTLAGLRPPVAAGADTSLSGSITPSNLMGETGLDGAVLPEPGFEPEDMTAVELLAKLLRESETPVTVVPLGPLTNIAVLLTGWPALRSKIRQIVLMGGGTFGNITPAAEFNILTDPVAGDVVFRSGIPIVMLGLDVTYKALIFDEEVEQIRNLGNPVSIAVAEMMEFYTRQSVRCGYTTEGAHLYDPCTIAWLLDPTLFSGRKAHVTVETSGVQSHGMTVVDFDGKHSDGRCNAEIIMDIERERFIKLLMERLARY</sequence>
<dbReference type="CDD" id="cd02651">
    <property type="entry name" value="nuc_hydro_IU_UC_XIUA"/>
    <property type="match status" value="1"/>
</dbReference>
<dbReference type="PANTHER" id="PTHR12304:SF4">
    <property type="entry name" value="URIDINE NUCLEOSIDASE"/>
    <property type="match status" value="1"/>
</dbReference>
<keyword evidence="2" id="KW-0326">Glycosidase</keyword>
<evidence type="ECO:0000259" key="3">
    <source>
        <dbReference type="Pfam" id="PF01156"/>
    </source>
</evidence>
<dbReference type="SUPFAM" id="SSF53590">
    <property type="entry name" value="Nucleoside hydrolase"/>
    <property type="match status" value="1"/>
</dbReference>